<feature type="region of interest" description="Disordered" evidence="1">
    <location>
        <begin position="20"/>
        <end position="44"/>
    </location>
</feature>
<evidence type="ECO:0000256" key="1">
    <source>
        <dbReference type="SAM" id="MobiDB-lite"/>
    </source>
</evidence>
<feature type="compositionally biased region" description="Pro residues" evidence="1">
    <location>
        <begin position="28"/>
        <end position="37"/>
    </location>
</feature>
<evidence type="ECO:0000313" key="3">
    <source>
        <dbReference type="Proteomes" id="UP001362999"/>
    </source>
</evidence>
<keyword evidence="3" id="KW-1185">Reference proteome</keyword>
<name>A0AAV9Z9X2_9AGAR</name>
<gene>
    <name evidence="2" type="ORF">R3P38DRAFT_578020</name>
</gene>
<reference evidence="2 3" key="1">
    <citation type="journal article" date="2024" name="J Genomics">
        <title>Draft genome sequencing and assembly of Favolaschia claudopus CIRM-BRFM 2984 isolated from oak limbs.</title>
        <authorList>
            <person name="Navarro D."/>
            <person name="Drula E."/>
            <person name="Chaduli D."/>
            <person name="Cazenave R."/>
            <person name="Ahrendt S."/>
            <person name="Wang J."/>
            <person name="Lipzen A."/>
            <person name="Daum C."/>
            <person name="Barry K."/>
            <person name="Grigoriev I.V."/>
            <person name="Favel A."/>
            <person name="Rosso M.N."/>
            <person name="Martin F."/>
        </authorList>
    </citation>
    <scope>NUCLEOTIDE SEQUENCE [LARGE SCALE GENOMIC DNA]</scope>
    <source>
        <strain evidence="2 3">CIRM-BRFM 2984</strain>
    </source>
</reference>
<organism evidence="2 3">
    <name type="scientific">Favolaschia claudopus</name>
    <dbReference type="NCBI Taxonomy" id="2862362"/>
    <lineage>
        <taxon>Eukaryota</taxon>
        <taxon>Fungi</taxon>
        <taxon>Dikarya</taxon>
        <taxon>Basidiomycota</taxon>
        <taxon>Agaricomycotina</taxon>
        <taxon>Agaricomycetes</taxon>
        <taxon>Agaricomycetidae</taxon>
        <taxon>Agaricales</taxon>
        <taxon>Marasmiineae</taxon>
        <taxon>Mycenaceae</taxon>
        <taxon>Favolaschia</taxon>
    </lineage>
</organism>
<evidence type="ECO:0000313" key="2">
    <source>
        <dbReference type="EMBL" id="KAK6974908.1"/>
    </source>
</evidence>
<protein>
    <submittedName>
        <fullName evidence="2">Uncharacterized protein</fullName>
    </submittedName>
</protein>
<proteinExistence type="predicted"/>
<comment type="caution">
    <text evidence="2">The sequence shown here is derived from an EMBL/GenBank/DDBJ whole genome shotgun (WGS) entry which is preliminary data.</text>
</comment>
<accession>A0AAV9Z9X2</accession>
<dbReference type="AlphaFoldDB" id="A0AAV9Z9X2"/>
<feature type="non-terminal residue" evidence="2">
    <location>
        <position position="1"/>
    </location>
</feature>
<dbReference type="EMBL" id="JAWWNJ010000178">
    <property type="protein sequence ID" value="KAK6974908.1"/>
    <property type="molecule type" value="Genomic_DNA"/>
</dbReference>
<sequence length="263" mass="29450">VAFLHHLQFSSLPHPNVDDASLASNSPINPPRLPASAPPRQRSPKSALCCRRLGLGLDGAPHASQRFLPSLGRLWLRDTQQTEGYCSVSYHLSSDRFRLAFHVVGLSSPMPSPITIHDVELAGFEDPTRHPSRHCIAASVQLLLLRYVQCSPPPPGSVCNPLELEAATPTSLLSDIRVLTLYIPLTLSFPLSLTLVPPPTTPLLRRRRILRHLVPLSATLTLSASGRRRRTQEDCRCRRRRWEEEFHAHRYAATRLCLVMQRP</sequence>
<dbReference type="Proteomes" id="UP001362999">
    <property type="component" value="Unassembled WGS sequence"/>
</dbReference>